<sequence>MSNCPHCGQDTTAEPAAPARTVAAGEQLYRQRKKGARILSGGESTESDLGPASA</sequence>
<dbReference type="RefSeq" id="WP_164465862.1">
    <property type="nucleotide sequence ID" value="NZ_BOMX01000146.1"/>
</dbReference>
<evidence type="ECO:0000313" key="2">
    <source>
        <dbReference type="EMBL" id="TWG23591.1"/>
    </source>
</evidence>
<keyword evidence="3" id="KW-1185">Reference proteome</keyword>
<feature type="compositionally biased region" description="Low complexity" evidence="1">
    <location>
        <begin position="11"/>
        <end position="22"/>
    </location>
</feature>
<evidence type="ECO:0000313" key="3">
    <source>
        <dbReference type="Proteomes" id="UP000320239"/>
    </source>
</evidence>
<dbReference type="Proteomes" id="UP000320239">
    <property type="component" value="Unassembled WGS sequence"/>
</dbReference>
<gene>
    <name evidence="2" type="ORF">FHX34_102140</name>
</gene>
<proteinExistence type="predicted"/>
<reference evidence="2 3" key="1">
    <citation type="submission" date="2019-06" db="EMBL/GenBank/DDBJ databases">
        <title>Sequencing the genomes of 1000 actinobacteria strains.</title>
        <authorList>
            <person name="Klenk H.-P."/>
        </authorList>
    </citation>
    <scope>NUCLEOTIDE SEQUENCE [LARGE SCALE GENOMIC DNA]</scope>
    <source>
        <strain evidence="2 3">DSM 43866</strain>
    </source>
</reference>
<comment type="caution">
    <text evidence="2">The sequence shown here is derived from an EMBL/GenBank/DDBJ whole genome shotgun (WGS) entry which is preliminary data.</text>
</comment>
<feature type="region of interest" description="Disordered" evidence="1">
    <location>
        <begin position="1"/>
        <end position="22"/>
    </location>
</feature>
<evidence type="ECO:0000256" key="1">
    <source>
        <dbReference type="SAM" id="MobiDB-lite"/>
    </source>
</evidence>
<name>A0A561WIA1_ACTTI</name>
<feature type="region of interest" description="Disordered" evidence="1">
    <location>
        <begin position="35"/>
        <end position="54"/>
    </location>
</feature>
<accession>A0A561WIA1</accession>
<organism evidence="2 3">
    <name type="scientific">Actinoplanes teichomyceticus</name>
    <dbReference type="NCBI Taxonomy" id="1867"/>
    <lineage>
        <taxon>Bacteria</taxon>
        <taxon>Bacillati</taxon>
        <taxon>Actinomycetota</taxon>
        <taxon>Actinomycetes</taxon>
        <taxon>Micromonosporales</taxon>
        <taxon>Micromonosporaceae</taxon>
        <taxon>Actinoplanes</taxon>
    </lineage>
</organism>
<protein>
    <submittedName>
        <fullName evidence="2">Uncharacterized protein</fullName>
    </submittedName>
</protein>
<dbReference type="EMBL" id="VIWY01000002">
    <property type="protein sequence ID" value="TWG23591.1"/>
    <property type="molecule type" value="Genomic_DNA"/>
</dbReference>
<dbReference type="AlphaFoldDB" id="A0A561WIA1"/>